<gene>
    <name evidence="1" type="ORF">F7R91_34690</name>
</gene>
<name>A0A6H9UQ91_9ACTN</name>
<keyword evidence="1" id="KW-0489">Methyltransferase</keyword>
<dbReference type="Proteomes" id="UP000442707">
    <property type="component" value="Unassembled WGS sequence"/>
</dbReference>
<reference evidence="1 2" key="1">
    <citation type="submission" date="2019-09" db="EMBL/GenBank/DDBJ databases">
        <title>Screening of Novel Bioactive Compounds from Soil-Associated.</title>
        <authorList>
            <person name="Zhao S."/>
        </authorList>
    </citation>
    <scope>NUCLEOTIDE SEQUENCE [LARGE SCALE GENOMIC DNA]</scope>
    <source>
        <strain evidence="1 2">HIT-DPA4</strain>
    </source>
</reference>
<dbReference type="Pfam" id="PF13578">
    <property type="entry name" value="Methyltransf_24"/>
    <property type="match status" value="1"/>
</dbReference>
<organism evidence="1 2">
    <name type="scientific">Streptomyces luteolifulvus</name>
    <dbReference type="NCBI Taxonomy" id="2615112"/>
    <lineage>
        <taxon>Bacteria</taxon>
        <taxon>Bacillati</taxon>
        <taxon>Actinomycetota</taxon>
        <taxon>Actinomycetes</taxon>
        <taxon>Kitasatosporales</taxon>
        <taxon>Streptomycetaceae</taxon>
        <taxon>Streptomyces</taxon>
    </lineage>
</organism>
<proteinExistence type="predicted"/>
<accession>A0A6H9UQ91</accession>
<dbReference type="AlphaFoldDB" id="A0A6H9UQ91"/>
<sequence>MRQQSPPVCAGFWPRRPTRISWHPYAAMCWRPTASTPISTHWQPCSGRSAHRNRTSIPCCARHVQWEAISSDMSSQKQSHNEEVAVGRTSTVRRWVRHSGVGPVASVVGGYLAMHTLGTGIRRYTPPTVMDFTRSGGALATSAAAFLENLGWPAAEVEEVLHEYREVSELLVRRYAEIELFYPRTHGVEAETSAVLYGLNRLLKPQSVVETGVADGRSSWLILAALERNGQGRLHSFDINRTAGRLVGQHPQWRLEILDRKEPEASLAHALQRVGPIDLFFHDSDHLYLPQLFEYSQVWPRMTEGGVFASDDVNCSRAFLDFCQERGQRPRFLFDSRKITGAVRLPGARSVQQGQLVG</sequence>
<dbReference type="GO" id="GO:0008168">
    <property type="term" value="F:methyltransferase activity"/>
    <property type="evidence" value="ECO:0007669"/>
    <property type="project" value="UniProtKB-KW"/>
</dbReference>
<evidence type="ECO:0000313" key="2">
    <source>
        <dbReference type="Proteomes" id="UP000442707"/>
    </source>
</evidence>
<comment type="caution">
    <text evidence="1">The sequence shown here is derived from an EMBL/GenBank/DDBJ whole genome shotgun (WGS) entry which is preliminary data.</text>
</comment>
<dbReference type="SUPFAM" id="SSF53335">
    <property type="entry name" value="S-adenosyl-L-methionine-dependent methyltransferases"/>
    <property type="match status" value="1"/>
</dbReference>
<evidence type="ECO:0000313" key="1">
    <source>
        <dbReference type="EMBL" id="KAB1140766.1"/>
    </source>
</evidence>
<keyword evidence="1" id="KW-0808">Transferase</keyword>
<keyword evidence="2" id="KW-1185">Reference proteome</keyword>
<protein>
    <submittedName>
        <fullName evidence="1">Class I SAM-dependent methyltransferase</fullName>
    </submittedName>
</protein>
<dbReference type="InterPro" id="IPR029063">
    <property type="entry name" value="SAM-dependent_MTases_sf"/>
</dbReference>
<dbReference type="Gene3D" id="3.40.50.150">
    <property type="entry name" value="Vaccinia Virus protein VP39"/>
    <property type="match status" value="1"/>
</dbReference>
<dbReference type="EMBL" id="VZRB01000038">
    <property type="protein sequence ID" value="KAB1140766.1"/>
    <property type="molecule type" value="Genomic_DNA"/>
</dbReference>
<dbReference type="GO" id="GO:0032259">
    <property type="term" value="P:methylation"/>
    <property type="evidence" value="ECO:0007669"/>
    <property type="project" value="UniProtKB-KW"/>
</dbReference>